<dbReference type="PANTHER" id="PTHR43129:SF1">
    <property type="entry name" value="FOSMIDOMYCIN RESISTANCE PROTEIN"/>
    <property type="match status" value="1"/>
</dbReference>
<keyword evidence="2 4" id="KW-1133">Transmembrane helix</keyword>
<feature type="transmembrane region" description="Helical" evidence="4">
    <location>
        <begin position="7"/>
        <end position="28"/>
    </location>
</feature>
<dbReference type="InterPro" id="IPR036259">
    <property type="entry name" value="MFS_trans_sf"/>
</dbReference>
<feature type="transmembrane region" description="Helical" evidence="4">
    <location>
        <begin position="126"/>
        <end position="150"/>
    </location>
</feature>
<dbReference type="GO" id="GO:0005886">
    <property type="term" value="C:plasma membrane"/>
    <property type="evidence" value="ECO:0007669"/>
    <property type="project" value="TreeGrafter"/>
</dbReference>
<feature type="transmembrane region" description="Helical" evidence="4">
    <location>
        <begin position="156"/>
        <end position="177"/>
    </location>
</feature>
<keyword evidence="1 4" id="KW-0812">Transmembrane</keyword>
<evidence type="ECO:0000256" key="1">
    <source>
        <dbReference type="ARBA" id="ARBA00022692"/>
    </source>
</evidence>
<feature type="domain" description="Major facilitator superfamily (MFS) profile" evidence="5">
    <location>
        <begin position="1"/>
        <end position="386"/>
    </location>
</feature>
<proteinExistence type="predicted"/>
<dbReference type="InterPro" id="IPR011701">
    <property type="entry name" value="MFS"/>
</dbReference>
<feature type="transmembrane region" description="Helical" evidence="4">
    <location>
        <begin position="275"/>
        <end position="294"/>
    </location>
</feature>
<gene>
    <name evidence="6" type="ORF">X474_24010</name>
</gene>
<keyword evidence="7" id="KW-1185">Reference proteome</keyword>
<sequence>MLRVTSLGHLICHFNMLVFPALVLPLSHGMGLKLAQVLELSFWMYLLFGLTALPWGYLADRFGGKPLLSLFFLGSSLSALGACFFVWQPMMLSLFLAGLGLFAGIYHPAALGLISTRAERVSMAMGINGMWGNLGLALAPLAAGLVNWLWGVKAAFALIALVNFFGLVVLLFLPFSFADKPEEAMSEENGKGIPWPFVIMLLAMTLSGMAYRGTTLMMPAFFELKGQAWLMEFSLFKGLSGNLLATLLSSFIYLAGMAAQIAGGMVGERFESKKAYFTFHAIAAPCALLSGLVWGSLSGLMVMLYVFFLLGMQPIENTLIGRYTPARLRHAAFGLKFVLVFGVGSLAVSLMGYVEGAYGVEAAFPVLGLISMMVVLIVFSLLRKKKPDTACAADKIQKAEKPELQV</sequence>
<dbReference type="PANTHER" id="PTHR43129">
    <property type="entry name" value="FOSMIDOMYCIN RESISTANCE PROTEIN"/>
    <property type="match status" value="1"/>
</dbReference>
<feature type="transmembrane region" description="Helical" evidence="4">
    <location>
        <begin position="362"/>
        <end position="382"/>
    </location>
</feature>
<evidence type="ECO:0000313" key="6">
    <source>
        <dbReference type="EMBL" id="KIX11542.1"/>
    </source>
</evidence>
<feature type="transmembrane region" description="Helical" evidence="4">
    <location>
        <begin position="331"/>
        <end position="350"/>
    </location>
</feature>
<comment type="caution">
    <text evidence="6">The sequence shown here is derived from an EMBL/GenBank/DDBJ whole genome shotgun (WGS) entry which is preliminary data.</text>
</comment>
<accession>A0A0D2G9N1</accession>
<reference evidence="6 7" key="1">
    <citation type="submission" date="2013-11" db="EMBL/GenBank/DDBJ databases">
        <title>Metagenomic analysis of a methanogenic consortium involved in long chain n-alkane degradation.</title>
        <authorList>
            <person name="Davidova I.A."/>
            <person name="Callaghan A.V."/>
            <person name="Wawrik B."/>
            <person name="Pruitt S."/>
            <person name="Marks C."/>
            <person name="Duncan K.E."/>
            <person name="Suflita J.M."/>
        </authorList>
    </citation>
    <scope>NUCLEOTIDE SEQUENCE [LARGE SCALE GENOMIC DNA]</scope>
    <source>
        <strain evidence="6 7">SPR</strain>
    </source>
</reference>
<dbReference type="InterPro" id="IPR020846">
    <property type="entry name" value="MFS_dom"/>
</dbReference>
<protein>
    <recommendedName>
        <fullName evidence="5">Major facilitator superfamily (MFS) profile domain-containing protein</fullName>
    </recommendedName>
</protein>
<evidence type="ECO:0000313" key="7">
    <source>
        <dbReference type="Proteomes" id="UP000032233"/>
    </source>
</evidence>
<evidence type="ECO:0000256" key="4">
    <source>
        <dbReference type="SAM" id="Phobius"/>
    </source>
</evidence>
<dbReference type="STRING" id="1429043.X474_24010"/>
<keyword evidence="3 4" id="KW-0472">Membrane</keyword>
<dbReference type="InParanoid" id="A0A0D2G9N1"/>
<feature type="transmembrane region" description="Helical" evidence="4">
    <location>
        <begin position="242"/>
        <end position="263"/>
    </location>
</feature>
<organism evidence="6 7">
    <name type="scientific">Dethiosulfatarculus sandiegensis</name>
    <dbReference type="NCBI Taxonomy" id="1429043"/>
    <lineage>
        <taxon>Bacteria</taxon>
        <taxon>Pseudomonadati</taxon>
        <taxon>Thermodesulfobacteriota</taxon>
        <taxon>Desulfarculia</taxon>
        <taxon>Desulfarculales</taxon>
        <taxon>Desulfarculaceae</taxon>
        <taxon>Dethiosulfatarculus</taxon>
    </lineage>
</organism>
<feature type="transmembrane region" description="Helical" evidence="4">
    <location>
        <begin position="40"/>
        <end position="58"/>
    </location>
</feature>
<dbReference type="Pfam" id="PF07690">
    <property type="entry name" value="MFS_1"/>
    <property type="match status" value="1"/>
</dbReference>
<name>A0A0D2G9N1_9BACT</name>
<dbReference type="Proteomes" id="UP000032233">
    <property type="component" value="Unassembled WGS sequence"/>
</dbReference>
<evidence type="ECO:0000256" key="3">
    <source>
        <dbReference type="ARBA" id="ARBA00023136"/>
    </source>
</evidence>
<dbReference type="Gene3D" id="1.20.1250.20">
    <property type="entry name" value="MFS general substrate transporter like domains"/>
    <property type="match status" value="2"/>
</dbReference>
<evidence type="ECO:0000259" key="5">
    <source>
        <dbReference type="PROSITE" id="PS50850"/>
    </source>
</evidence>
<feature type="transmembrane region" description="Helical" evidence="4">
    <location>
        <begin position="93"/>
        <end position="114"/>
    </location>
</feature>
<evidence type="ECO:0000256" key="2">
    <source>
        <dbReference type="ARBA" id="ARBA00022989"/>
    </source>
</evidence>
<dbReference type="GO" id="GO:0022857">
    <property type="term" value="F:transmembrane transporter activity"/>
    <property type="evidence" value="ECO:0007669"/>
    <property type="project" value="InterPro"/>
</dbReference>
<dbReference type="SUPFAM" id="SSF103473">
    <property type="entry name" value="MFS general substrate transporter"/>
    <property type="match status" value="1"/>
</dbReference>
<feature type="transmembrane region" description="Helical" evidence="4">
    <location>
        <begin position="197"/>
        <end position="222"/>
    </location>
</feature>
<dbReference type="AlphaFoldDB" id="A0A0D2G9N1"/>
<dbReference type="PROSITE" id="PS50850">
    <property type="entry name" value="MFS"/>
    <property type="match status" value="1"/>
</dbReference>
<dbReference type="EMBL" id="AZAC01000056">
    <property type="protein sequence ID" value="KIX11542.1"/>
    <property type="molecule type" value="Genomic_DNA"/>
</dbReference>
<feature type="transmembrane region" description="Helical" evidence="4">
    <location>
        <begin position="67"/>
        <end position="87"/>
    </location>
</feature>